<evidence type="ECO:0000259" key="5">
    <source>
        <dbReference type="PROSITE" id="PS50850"/>
    </source>
</evidence>
<feature type="transmembrane region" description="Helical" evidence="4">
    <location>
        <begin position="323"/>
        <end position="342"/>
    </location>
</feature>
<gene>
    <name evidence="6" type="ORF">MKZ38_004908</name>
</gene>
<feature type="region of interest" description="Disordered" evidence="3">
    <location>
        <begin position="1"/>
        <end position="47"/>
    </location>
</feature>
<evidence type="ECO:0000313" key="6">
    <source>
        <dbReference type="EMBL" id="KAJ2905614.1"/>
    </source>
</evidence>
<dbReference type="GO" id="GO:0022857">
    <property type="term" value="F:transmembrane transporter activity"/>
    <property type="evidence" value="ECO:0007669"/>
    <property type="project" value="InterPro"/>
</dbReference>
<comment type="subcellular location">
    <subcellularLocation>
        <location evidence="1">Membrane</location>
        <topology evidence="1">Multi-pass membrane protein</topology>
    </subcellularLocation>
</comment>
<dbReference type="Proteomes" id="UP001201980">
    <property type="component" value="Unassembled WGS sequence"/>
</dbReference>
<feature type="transmembrane region" description="Helical" evidence="4">
    <location>
        <begin position="349"/>
        <end position="369"/>
    </location>
</feature>
<accession>A0AAD5RWA5</accession>
<dbReference type="PROSITE" id="PS50850">
    <property type="entry name" value="MFS"/>
    <property type="match status" value="1"/>
</dbReference>
<dbReference type="InterPro" id="IPR020846">
    <property type="entry name" value="MFS_dom"/>
</dbReference>
<feature type="transmembrane region" description="Helical" evidence="4">
    <location>
        <begin position="145"/>
        <end position="164"/>
    </location>
</feature>
<evidence type="ECO:0000313" key="7">
    <source>
        <dbReference type="Proteomes" id="UP001201980"/>
    </source>
</evidence>
<dbReference type="GO" id="GO:0016020">
    <property type="term" value="C:membrane"/>
    <property type="evidence" value="ECO:0007669"/>
    <property type="project" value="UniProtKB-SubCell"/>
</dbReference>
<name>A0AAD5RWA5_9PEZI</name>
<feature type="transmembrane region" description="Helical" evidence="4">
    <location>
        <begin position="206"/>
        <end position="225"/>
    </location>
</feature>
<dbReference type="PANTHER" id="PTHR11360">
    <property type="entry name" value="MONOCARBOXYLATE TRANSPORTER"/>
    <property type="match status" value="1"/>
</dbReference>
<reference evidence="6" key="1">
    <citation type="submission" date="2022-07" db="EMBL/GenBank/DDBJ databases">
        <title>Draft genome sequence of Zalerion maritima ATCC 34329, a (micro)plastics degrading marine fungus.</title>
        <authorList>
            <person name="Paco A."/>
            <person name="Goncalves M.F.M."/>
            <person name="Rocha-Santos T.A.P."/>
            <person name="Alves A."/>
        </authorList>
    </citation>
    <scope>NUCLEOTIDE SEQUENCE</scope>
    <source>
        <strain evidence="6">ATCC 34329</strain>
    </source>
</reference>
<comment type="caution">
    <text evidence="6">The sequence shown here is derived from an EMBL/GenBank/DDBJ whole genome shotgun (WGS) entry which is preliminary data.</text>
</comment>
<feature type="compositionally biased region" description="Polar residues" evidence="3">
    <location>
        <begin position="31"/>
        <end position="43"/>
    </location>
</feature>
<feature type="compositionally biased region" description="Basic and acidic residues" evidence="3">
    <location>
        <begin position="1"/>
        <end position="11"/>
    </location>
</feature>
<dbReference type="InterPro" id="IPR036259">
    <property type="entry name" value="MFS_trans_sf"/>
</dbReference>
<feature type="domain" description="Major facilitator superfamily (MFS) profile" evidence="5">
    <location>
        <begin position="284"/>
        <end position="463"/>
    </location>
</feature>
<dbReference type="Pfam" id="PF07690">
    <property type="entry name" value="MFS_1"/>
    <property type="match status" value="1"/>
</dbReference>
<feature type="transmembrane region" description="Helical" evidence="4">
    <location>
        <begin position="237"/>
        <end position="257"/>
    </location>
</feature>
<feature type="transmembrane region" description="Helical" evidence="4">
    <location>
        <begin position="86"/>
        <end position="105"/>
    </location>
</feature>
<evidence type="ECO:0000256" key="2">
    <source>
        <dbReference type="ARBA" id="ARBA00006727"/>
    </source>
</evidence>
<evidence type="ECO:0000256" key="1">
    <source>
        <dbReference type="ARBA" id="ARBA00004141"/>
    </source>
</evidence>
<protein>
    <submittedName>
        <fullName evidence="6">Major facilitator superfamily transporter</fullName>
    </submittedName>
</protein>
<feature type="transmembrane region" description="Helical" evidence="4">
    <location>
        <begin position="170"/>
        <end position="194"/>
    </location>
</feature>
<feature type="transmembrane region" description="Helical" evidence="4">
    <location>
        <begin position="439"/>
        <end position="458"/>
    </location>
</feature>
<feature type="transmembrane region" description="Helical" evidence="4">
    <location>
        <begin position="375"/>
        <end position="400"/>
    </location>
</feature>
<dbReference type="InterPro" id="IPR011701">
    <property type="entry name" value="MFS"/>
</dbReference>
<feature type="transmembrane region" description="Helical" evidence="4">
    <location>
        <begin position="412"/>
        <end position="433"/>
    </location>
</feature>
<keyword evidence="7" id="KW-1185">Reference proteome</keyword>
<organism evidence="6 7">
    <name type="scientific">Zalerion maritima</name>
    <dbReference type="NCBI Taxonomy" id="339359"/>
    <lineage>
        <taxon>Eukaryota</taxon>
        <taxon>Fungi</taxon>
        <taxon>Dikarya</taxon>
        <taxon>Ascomycota</taxon>
        <taxon>Pezizomycotina</taxon>
        <taxon>Sordariomycetes</taxon>
        <taxon>Lulworthiomycetidae</taxon>
        <taxon>Lulworthiales</taxon>
        <taxon>Lulworthiaceae</taxon>
        <taxon>Zalerion</taxon>
    </lineage>
</organism>
<dbReference type="InterPro" id="IPR050327">
    <property type="entry name" value="Proton-linked_MCT"/>
</dbReference>
<evidence type="ECO:0000256" key="4">
    <source>
        <dbReference type="SAM" id="Phobius"/>
    </source>
</evidence>
<keyword evidence="4" id="KW-1133">Transmembrane helix</keyword>
<comment type="similarity">
    <text evidence="2">Belongs to the major facilitator superfamily. Monocarboxylate porter (TC 2.A.1.13) family.</text>
</comment>
<dbReference type="AlphaFoldDB" id="A0AAD5RWA5"/>
<dbReference type="EMBL" id="JAKWBI020000028">
    <property type="protein sequence ID" value="KAJ2905614.1"/>
    <property type="molecule type" value="Genomic_DNA"/>
</dbReference>
<sequence>MGMENEKDRSPDSTTKYTVPSAKREEEVGTGMTTPQDDSSSSVRAEVTDPVEISDLSQVERQNSNVHHYEPPDGGFFAWLQVSGSWWIYFNTWGLLASYGAFQSYYQNELLSSHSPFQISTIGSVQSFLMMGLGFFSGPIYDAGYFHHLLIFGSSLVFVGTLIQSFCSKFWQLMLVQGVIIGTGTGAVSLVGVAATGKWFTKKLPVATGTASLGSGVGGIVIPILFRTLQPRIGFGWAVRVLALLFGLSLGFSNLVMKTHLPTHPKPPTSRRKLIDKASFSDVPYLLFVSGGFLVFVGMYIPFFYVGEFSEDHSLAPDDKSPYILALLNFASIFGRVIPNFFTPATGALNMIILTTLSLAVSAFCFAAVRNLADLLIVTAIYGFWTGTFFSVQPTVLVRLTEDKRVVGTRIGFAFLVLSAGLLIGSPVAGALLKEYGYTSAWCWGGANLILSAGFFLWGGGYA</sequence>
<feature type="transmembrane region" description="Helical" evidence="4">
    <location>
        <begin position="278"/>
        <end position="303"/>
    </location>
</feature>
<keyword evidence="4" id="KW-0472">Membrane</keyword>
<dbReference type="Gene3D" id="1.20.1250.20">
    <property type="entry name" value="MFS general substrate transporter like domains"/>
    <property type="match status" value="1"/>
</dbReference>
<dbReference type="PANTHER" id="PTHR11360:SF234">
    <property type="entry name" value="MFS-TYPE TRANSPORTER DBAD-RELATED"/>
    <property type="match status" value="1"/>
</dbReference>
<dbReference type="SUPFAM" id="SSF103473">
    <property type="entry name" value="MFS general substrate transporter"/>
    <property type="match status" value="1"/>
</dbReference>
<proteinExistence type="inferred from homology"/>
<evidence type="ECO:0000256" key="3">
    <source>
        <dbReference type="SAM" id="MobiDB-lite"/>
    </source>
</evidence>
<feature type="transmembrane region" description="Helical" evidence="4">
    <location>
        <begin position="117"/>
        <end position="138"/>
    </location>
</feature>
<keyword evidence="4" id="KW-0812">Transmembrane</keyword>